<dbReference type="InterPro" id="IPR002083">
    <property type="entry name" value="MATH/TRAF_dom"/>
</dbReference>
<dbReference type="STRING" id="3827.A0A1S2XS09"/>
<dbReference type="Pfam" id="PF22486">
    <property type="entry name" value="MATH_2"/>
    <property type="match status" value="1"/>
</dbReference>
<dbReference type="InterPro" id="IPR045005">
    <property type="entry name" value="BPM1-6"/>
</dbReference>
<gene>
    <name evidence="3" type="primary">LOC101497162</name>
</gene>
<dbReference type="KEGG" id="cam:101497162"/>
<dbReference type="CDD" id="cd00121">
    <property type="entry name" value="MATH"/>
    <property type="match status" value="1"/>
</dbReference>
<organism evidence="2 3">
    <name type="scientific">Cicer arietinum</name>
    <name type="common">Chickpea</name>
    <name type="synonym">Garbanzo</name>
    <dbReference type="NCBI Taxonomy" id="3827"/>
    <lineage>
        <taxon>Eukaryota</taxon>
        <taxon>Viridiplantae</taxon>
        <taxon>Streptophyta</taxon>
        <taxon>Embryophyta</taxon>
        <taxon>Tracheophyta</taxon>
        <taxon>Spermatophyta</taxon>
        <taxon>Magnoliopsida</taxon>
        <taxon>eudicotyledons</taxon>
        <taxon>Gunneridae</taxon>
        <taxon>Pentapetalae</taxon>
        <taxon>rosids</taxon>
        <taxon>fabids</taxon>
        <taxon>Fabales</taxon>
        <taxon>Fabaceae</taxon>
        <taxon>Papilionoideae</taxon>
        <taxon>50 kb inversion clade</taxon>
        <taxon>NPAAA clade</taxon>
        <taxon>Hologalegina</taxon>
        <taxon>IRL clade</taxon>
        <taxon>Cicereae</taxon>
        <taxon>Cicer</taxon>
    </lineage>
</organism>
<evidence type="ECO:0000313" key="2">
    <source>
        <dbReference type="Proteomes" id="UP000087171"/>
    </source>
</evidence>
<proteinExistence type="predicted"/>
<protein>
    <submittedName>
        <fullName evidence="3">BTB/POZ and MATH domain-containing protein 3-like isoform X1</fullName>
    </submittedName>
</protein>
<dbReference type="SUPFAM" id="SSF49599">
    <property type="entry name" value="TRAF domain-like"/>
    <property type="match status" value="1"/>
</dbReference>
<dbReference type="InterPro" id="IPR008974">
    <property type="entry name" value="TRAF-like"/>
</dbReference>
<keyword evidence="2" id="KW-1185">Reference proteome</keyword>
<dbReference type="eggNOG" id="KOG1987">
    <property type="taxonomic scope" value="Eukaryota"/>
</dbReference>
<evidence type="ECO:0000313" key="3">
    <source>
        <dbReference type="RefSeq" id="XP_004493643.1"/>
    </source>
</evidence>
<dbReference type="PaxDb" id="3827-XP_004493643.1"/>
<dbReference type="GO" id="GO:0016567">
    <property type="term" value="P:protein ubiquitination"/>
    <property type="evidence" value="ECO:0007669"/>
    <property type="project" value="InterPro"/>
</dbReference>
<dbReference type="Gene3D" id="2.60.210.10">
    <property type="entry name" value="Apoptosis, Tumor Necrosis Factor Receptor Associated Protein 2, Chain A"/>
    <property type="match status" value="1"/>
</dbReference>
<name>A0A1S2XS09_CICAR</name>
<sequence length="166" mass="18642">MDSSNSGESSTIVKVSQQLKITNYSLLKGIGSGKYISSEPFSVDGNDWAIYFYPDGKNEDFNAAYVSVFIVLISDTGKDVKALFELVLLDQTGNDNDMVHSQFQGTLLREAYTMRYPGSMWGYKKFIKKIDLESSNFLKDDCIYINCTIGVVKTHMEEHASFTILP</sequence>
<dbReference type="PANTHER" id="PTHR26379:SF187">
    <property type="entry name" value="OS07G0655300 PROTEIN"/>
    <property type="match status" value="1"/>
</dbReference>
<dbReference type="GeneID" id="101497162"/>
<dbReference type="OrthoDB" id="6359816at2759"/>
<reference evidence="3" key="2">
    <citation type="submission" date="2025-08" db="UniProtKB">
        <authorList>
            <consortium name="RefSeq"/>
        </authorList>
    </citation>
    <scope>IDENTIFICATION</scope>
    <source>
        <tissue evidence="3">Etiolated seedlings</tissue>
    </source>
</reference>
<dbReference type="Proteomes" id="UP000087171">
    <property type="component" value="Chromosome Ca3"/>
</dbReference>
<reference evidence="2" key="1">
    <citation type="journal article" date="2013" name="Nat. Biotechnol.">
        <title>Draft genome sequence of chickpea (Cicer arietinum) provides a resource for trait improvement.</title>
        <authorList>
            <person name="Varshney R.K."/>
            <person name="Song C."/>
            <person name="Saxena R.K."/>
            <person name="Azam S."/>
            <person name="Yu S."/>
            <person name="Sharpe A.G."/>
            <person name="Cannon S."/>
            <person name="Baek J."/>
            <person name="Rosen B.D."/>
            <person name="Tar'an B."/>
            <person name="Millan T."/>
            <person name="Zhang X."/>
            <person name="Ramsay L.D."/>
            <person name="Iwata A."/>
            <person name="Wang Y."/>
            <person name="Nelson W."/>
            <person name="Farmer A.D."/>
            <person name="Gaur P.M."/>
            <person name="Soderlund C."/>
            <person name="Penmetsa R.V."/>
            <person name="Xu C."/>
            <person name="Bharti A.K."/>
            <person name="He W."/>
            <person name="Winter P."/>
            <person name="Zhao S."/>
            <person name="Hane J.K."/>
            <person name="Carrasquilla-Garcia N."/>
            <person name="Condie J.A."/>
            <person name="Upadhyaya H.D."/>
            <person name="Luo M.C."/>
            <person name="Thudi M."/>
            <person name="Gowda C.L."/>
            <person name="Singh N.P."/>
            <person name="Lichtenzveig J."/>
            <person name="Gali K.K."/>
            <person name="Rubio J."/>
            <person name="Nadarajan N."/>
            <person name="Dolezel J."/>
            <person name="Bansal K.C."/>
            <person name="Xu X."/>
            <person name="Edwards D."/>
            <person name="Zhang G."/>
            <person name="Kahl G."/>
            <person name="Gil J."/>
            <person name="Singh K.B."/>
            <person name="Datta S.K."/>
            <person name="Jackson S.A."/>
            <person name="Wang J."/>
            <person name="Cook D.R."/>
        </authorList>
    </citation>
    <scope>NUCLEOTIDE SEQUENCE [LARGE SCALE GENOMIC DNA]</scope>
    <source>
        <strain evidence="2">cv. CDC Frontier</strain>
    </source>
</reference>
<dbReference type="PROSITE" id="PS50144">
    <property type="entry name" value="MATH"/>
    <property type="match status" value="1"/>
</dbReference>
<evidence type="ECO:0000259" key="1">
    <source>
        <dbReference type="PROSITE" id="PS50144"/>
    </source>
</evidence>
<feature type="domain" description="MATH" evidence="1">
    <location>
        <begin position="14"/>
        <end position="149"/>
    </location>
</feature>
<accession>A0A1S2XS09</accession>
<dbReference type="AlphaFoldDB" id="A0A1S2XS09"/>
<dbReference type="RefSeq" id="XP_004493643.1">
    <property type="nucleotide sequence ID" value="XM_004493586.3"/>
</dbReference>
<dbReference type="PANTHER" id="PTHR26379">
    <property type="entry name" value="BTB/POZ AND MATH DOMAIN-CONTAINING PROTEIN 1"/>
    <property type="match status" value="1"/>
</dbReference>